<reference evidence="1 2" key="1">
    <citation type="journal article" date="2024" name="Science">
        <title>Giant polyketide synthase enzymes in the biosynthesis of giant marine polyether toxins.</title>
        <authorList>
            <person name="Fallon T.R."/>
            <person name="Shende V.V."/>
            <person name="Wierzbicki I.H."/>
            <person name="Pendleton A.L."/>
            <person name="Watervoot N.F."/>
            <person name="Auber R.P."/>
            <person name="Gonzalez D.J."/>
            <person name="Wisecaver J.H."/>
            <person name="Moore B.S."/>
        </authorList>
    </citation>
    <scope>NUCLEOTIDE SEQUENCE [LARGE SCALE GENOMIC DNA]</scope>
    <source>
        <strain evidence="1 2">12B1</strain>
    </source>
</reference>
<evidence type="ECO:0000313" key="2">
    <source>
        <dbReference type="Proteomes" id="UP001515480"/>
    </source>
</evidence>
<comment type="caution">
    <text evidence="1">The sequence shown here is derived from an EMBL/GenBank/DDBJ whole genome shotgun (WGS) entry which is preliminary data.</text>
</comment>
<proteinExistence type="predicted"/>
<organism evidence="1 2">
    <name type="scientific">Prymnesium parvum</name>
    <name type="common">Toxic golden alga</name>
    <dbReference type="NCBI Taxonomy" id="97485"/>
    <lineage>
        <taxon>Eukaryota</taxon>
        <taxon>Haptista</taxon>
        <taxon>Haptophyta</taxon>
        <taxon>Prymnesiophyceae</taxon>
        <taxon>Prymnesiales</taxon>
        <taxon>Prymnesiaceae</taxon>
        <taxon>Prymnesium</taxon>
    </lineage>
</organism>
<dbReference type="AlphaFoldDB" id="A0AB34ISH5"/>
<sequence length="212" mass="22358">MESAVPNERLVSFLQYVLPSNEEAVTELASAVTERARRRSAEASAPADDDVHARVKGLEDQIMKLLRELEMQRASIPSWVEQRVDEQGARSLADVLAHYSVEQGGAAAVGETLQAGSLQRLASKGVGVAAGVSTLSAHLKHAVGDALEFETQLHALDSAPGIDALICEAPSQSDARAGKENGGVLQIMQKRLKTGGSCNATAAIVGGKDLHR</sequence>
<keyword evidence="2" id="KW-1185">Reference proteome</keyword>
<dbReference type="EMBL" id="JBGBPQ010000020">
    <property type="protein sequence ID" value="KAL1504423.1"/>
    <property type="molecule type" value="Genomic_DNA"/>
</dbReference>
<evidence type="ECO:0000313" key="1">
    <source>
        <dbReference type="EMBL" id="KAL1504423.1"/>
    </source>
</evidence>
<protein>
    <submittedName>
        <fullName evidence="1">Uncharacterized protein</fullName>
    </submittedName>
</protein>
<dbReference type="Proteomes" id="UP001515480">
    <property type="component" value="Unassembled WGS sequence"/>
</dbReference>
<name>A0AB34ISH5_PRYPA</name>
<gene>
    <name evidence="1" type="ORF">AB1Y20_010829</name>
</gene>
<accession>A0AB34ISH5</accession>